<reference evidence="6" key="1">
    <citation type="submission" date="2019-04" db="EMBL/GenBank/DDBJ databases">
        <authorList>
            <consortium name="Science for Life Laboratories"/>
        </authorList>
    </citation>
    <scope>NUCLEOTIDE SEQUENCE</scope>
    <source>
        <strain evidence="6">MBLW1</strain>
    </source>
</reference>
<keyword evidence="2 3" id="KW-0862">Zinc</keyword>
<feature type="domain" description="Phosphomannose isomerase type I catalytic" evidence="5">
    <location>
        <begin position="11"/>
        <end position="115"/>
    </location>
</feature>
<dbReference type="KEGG" id="tim:GMBLW1_05110"/>
<feature type="active site" evidence="4">
    <location>
        <position position="206"/>
    </location>
</feature>
<evidence type="ECO:0000313" key="6">
    <source>
        <dbReference type="EMBL" id="VIP03449.1"/>
    </source>
</evidence>
<feature type="binding site" evidence="3">
    <location>
        <position position="186"/>
    </location>
    <ligand>
        <name>Zn(2+)</name>
        <dbReference type="ChEBI" id="CHEBI:29105"/>
    </ligand>
</feature>
<feature type="binding site" evidence="3">
    <location>
        <position position="105"/>
    </location>
    <ligand>
        <name>Zn(2+)</name>
        <dbReference type="ChEBI" id="CHEBI:29105"/>
    </ligand>
</feature>
<organism evidence="6">
    <name type="scientific">Tuwongella immobilis</name>
    <dbReference type="NCBI Taxonomy" id="692036"/>
    <lineage>
        <taxon>Bacteria</taxon>
        <taxon>Pseudomonadati</taxon>
        <taxon>Planctomycetota</taxon>
        <taxon>Planctomycetia</taxon>
        <taxon>Gemmatales</taxon>
        <taxon>Gemmataceae</taxon>
        <taxon>Tuwongella</taxon>
    </lineage>
</organism>
<accession>A0A6C2YQL4</accession>
<dbReference type="InterPro" id="IPR014628">
    <property type="entry name" value="Man6P_isomerase_Firm_short"/>
</dbReference>
<dbReference type="Proteomes" id="UP000464378">
    <property type="component" value="Chromosome"/>
</dbReference>
<dbReference type="RefSeq" id="WP_162658528.1">
    <property type="nucleotide sequence ID" value="NZ_LR593887.1"/>
</dbReference>
<dbReference type="InterPro" id="IPR011051">
    <property type="entry name" value="RmlC_Cupin_sf"/>
</dbReference>
<name>A0A6C2YQL4_9BACT</name>
<keyword evidence="6" id="KW-0413">Isomerase</keyword>
<dbReference type="GO" id="GO:0008270">
    <property type="term" value="F:zinc ion binding"/>
    <property type="evidence" value="ECO:0007669"/>
    <property type="project" value="InterPro"/>
</dbReference>
<dbReference type="AlphaFoldDB" id="A0A6C2YQL4"/>
<evidence type="ECO:0000256" key="4">
    <source>
        <dbReference type="PIRSR" id="PIRSR036894-2"/>
    </source>
</evidence>
<dbReference type="SUPFAM" id="SSF51182">
    <property type="entry name" value="RmlC-like cupins"/>
    <property type="match status" value="1"/>
</dbReference>
<dbReference type="GO" id="GO:0004476">
    <property type="term" value="F:mannose-6-phosphate isomerase activity"/>
    <property type="evidence" value="ECO:0007669"/>
    <property type="project" value="InterPro"/>
</dbReference>
<keyword evidence="7" id="KW-1185">Reference proteome</keyword>
<evidence type="ECO:0000259" key="5">
    <source>
        <dbReference type="Pfam" id="PF20511"/>
    </source>
</evidence>
<dbReference type="EMBL" id="LR593887">
    <property type="protein sequence ID" value="VTS04270.1"/>
    <property type="molecule type" value="Genomic_DNA"/>
</dbReference>
<dbReference type="EMBL" id="LR586016">
    <property type="protein sequence ID" value="VIP03449.1"/>
    <property type="molecule type" value="Genomic_DNA"/>
</dbReference>
<dbReference type="CDD" id="cd07010">
    <property type="entry name" value="cupin_PMI_type_I_N_bac"/>
    <property type="match status" value="1"/>
</dbReference>
<dbReference type="InterPro" id="IPR046457">
    <property type="entry name" value="PMI_typeI_cat"/>
</dbReference>
<dbReference type="InParanoid" id="A0A6C2YQL4"/>
<feature type="binding site" evidence="3">
    <location>
        <position position="128"/>
    </location>
    <ligand>
        <name>Zn(2+)</name>
        <dbReference type="ChEBI" id="CHEBI:29105"/>
    </ligand>
</feature>
<keyword evidence="1 3" id="KW-0479">Metal-binding</keyword>
<dbReference type="PIRSF" id="PIRSF036894">
    <property type="entry name" value="PMI_Firm_short"/>
    <property type="match status" value="1"/>
</dbReference>
<evidence type="ECO:0000256" key="2">
    <source>
        <dbReference type="ARBA" id="ARBA00022833"/>
    </source>
</evidence>
<dbReference type="PANTHER" id="PTHR42742:SF3">
    <property type="entry name" value="FRUCTOKINASE"/>
    <property type="match status" value="1"/>
</dbReference>
<dbReference type="PANTHER" id="PTHR42742">
    <property type="entry name" value="TRANSCRIPTIONAL REPRESSOR MPRA"/>
    <property type="match status" value="1"/>
</dbReference>
<sequence length="335" mass="36976">MAIDRFGPLRFEPLFKSAVWGGYRLFDFHGRPRTSAEPIGETWVLSDQGENCSKVINGTYAGRTLRQLMTIAPQAILGKCRSANGRFPLLLKFLDTLQPLSVQVHPNDEQANMLAPPRPGDVSLGKTEAWVILESEEDSLLYAGLKSGVDRAQFESALRKGILDETLHSFNPVKGDCVHLPAGTVHAIGANLMLFEVQQTSDLTYRLYDWNRVDHRTGKPRALHIEESLLCTDFSQGPTAPRVPVVHSHSPNRVEALIRDRYFGLNRLTLSEEMTVGVPDECRVIVPIEGQGELHSDFSTEIISAGDIVMLPATMGNATIVPNGKMTVLEVLVPV</sequence>
<proteinExistence type="predicted"/>
<evidence type="ECO:0000313" key="7">
    <source>
        <dbReference type="Proteomes" id="UP000464378"/>
    </source>
</evidence>
<dbReference type="Pfam" id="PF20511">
    <property type="entry name" value="PMI_typeI_cat"/>
    <property type="match status" value="1"/>
</dbReference>
<comment type="cofactor">
    <cofactor evidence="3">
        <name>Zn(2+)</name>
        <dbReference type="ChEBI" id="CHEBI:29105"/>
    </cofactor>
    <text evidence="3">Binds 1 zinc ion per subunit.</text>
</comment>
<protein>
    <recommendedName>
        <fullName evidence="5">Phosphomannose isomerase type I catalytic domain-containing protein</fullName>
    </recommendedName>
</protein>
<dbReference type="InterPro" id="IPR051804">
    <property type="entry name" value="Carb_Metab_Reg_Kinase/Isom"/>
</dbReference>
<dbReference type="InterPro" id="IPR014710">
    <property type="entry name" value="RmlC-like_jellyroll"/>
</dbReference>
<gene>
    <name evidence="6" type="ORF">GMBLW1_05110</name>
</gene>
<dbReference type="GO" id="GO:0005975">
    <property type="term" value="P:carbohydrate metabolic process"/>
    <property type="evidence" value="ECO:0007669"/>
    <property type="project" value="InterPro"/>
</dbReference>
<evidence type="ECO:0000256" key="3">
    <source>
        <dbReference type="PIRSR" id="PIRSR036894-1"/>
    </source>
</evidence>
<dbReference type="Gene3D" id="2.60.120.10">
    <property type="entry name" value="Jelly Rolls"/>
    <property type="match status" value="2"/>
</dbReference>
<evidence type="ECO:0000256" key="1">
    <source>
        <dbReference type="ARBA" id="ARBA00022723"/>
    </source>
</evidence>